<sequence length="66" mass="7333">MPKTALLKSSIKTPQGTGTILVIELLEEWVEDLAFTTEELLQNSASSSERSSIPSKQKLQINNFLK</sequence>
<dbReference type="Proteomes" id="UP000092444">
    <property type="component" value="Unassembled WGS sequence"/>
</dbReference>
<dbReference type="AlphaFoldDB" id="A0A1B0G5U3"/>
<feature type="region of interest" description="Disordered" evidence="1">
    <location>
        <begin position="44"/>
        <end position="66"/>
    </location>
</feature>
<dbReference type="EnsemblMetazoa" id="GMOY008688-RA">
    <property type="protein sequence ID" value="GMOY008688-PA"/>
    <property type="gene ID" value="GMOY008688"/>
</dbReference>
<accession>A0A1B0G5U3</accession>
<dbReference type="EMBL" id="CCAG010023570">
    <property type="status" value="NOT_ANNOTATED_CDS"/>
    <property type="molecule type" value="Genomic_DNA"/>
</dbReference>
<protein>
    <submittedName>
        <fullName evidence="2">Uncharacterized protein</fullName>
    </submittedName>
</protein>
<dbReference type="VEuPathDB" id="VectorBase:GMOY008688"/>
<feature type="compositionally biased region" description="Polar residues" evidence="1">
    <location>
        <begin position="57"/>
        <end position="66"/>
    </location>
</feature>
<name>A0A1B0G5U3_GLOMM</name>
<evidence type="ECO:0000313" key="2">
    <source>
        <dbReference type="EnsemblMetazoa" id="GMOY008688-PA"/>
    </source>
</evidence>
<proteinExistence type="predicted"/>
<evidence type="ECO:0000313" key="3">
    <source>
        <dbReference type="Proteomes" id="UP000092444"/>
    </source>
</evidence>
<reference evidence="2" key="1">
    <citation type="submission" date="2020-05" db="UniProtKB">
        <authorList>
            <consortium name="EnsemblMetazoa"/>
        </authorList>
    </citation>
    <scope>IDENTIFICATION</scope>
    <source>
        <strain evidence="2">Yale</strain>
    </source>
</reference>
<evidence type="ECO:0000256" key="1">
    <source>
        <dbReference type="SAM" id="MobiDB-lite"/>
    </source>
</evidence>
<feature type="compositionally biased region" description="Low complexity" evidence="1">
    <location>
        <begin position="44"/>
        <end position="55"/>
    </location>
</feature>
<organism evidence="2 3">
    <name type="scientific">Glossina morsitans morsitans</name>
    <name type="common">Savannah tsetse fly</name>
    <dbReference type="NCBI Taxonomy" id="37546"/>
    <lineage>
        <taxon>Eukaryota</taxon>
        <taxon>Metazoa</taxon>
        <taxon>Ecdysozoa</taxon>
        <taxon>Arthropoda</taxon>
        <taxon>Hexapoda</taxon>
        <taxon>Insecta</taxon>
        <taxon>Pterygota</taxon>
        <taxon>Neoptera</taxon>
        <taxon>Endopterygota</taxon>
        <taxon>Diptera</taxon>
        <taxon>Brachycera</taxon>
        <taxon>Muscomorpha</taxon>
        <taxon>Hippoboscoidea</taxon>
        <taxon>Glossinidae</taxon>
        <taxon>Glossina</taxon>
    </lineage>
</organism>
<keyword evidence="3" id="KW-1185">Reference proteome</keyword>